<evidence type="ECO:0000256" key="1">
    <source>
        <dbReference type="PROSITE-ProRule" id="PRU00235"/>
    </source>
</evidence>
<reference evidence="4" key="1">
    <citation type="submission" date="2022-08" db="EMBL/GenBank/DDBJ databases">
        <title>Novel sulphate-reducing endosymbionts in the free-living metamonad Anaeramoeba.</title>
        <authorList>
            <person name="Jerlstrom-Hultqvist J."/>
            <person name="Cepicka I."/>
            <person name="Gallot-Lavallee L."/>
            <person name="Salas-Leiva D."/>
            <person name="Curtis B.A."/>
            <person name="Zahonova K."/>
            <person name="Pipaliya S."/>
            <person name="Dacks J."/>
            <person name="Roger A.J."/>
        </authorList>
    </citation>
    <scope>NUCLEOTIDE SEQUENCE</scope>
    <source>
        <strain evidence="4">Busselton2</strain>
    </source>
</reference>
<proteinExistence type="predicted"/>
<dbReference type="Pfam" id="PF13540">
    <property type="entry name" value="RCC1_2"/>
    <property type="match status" value="1"/>
</dbReference>
<sequence length="683" mass="79323">MRSNIYYCGNKGFNFLTTQRPTLNKWNDPTTIKHPHKIIKVVGGQRDILVLKFNNSVEHYTGSKEMKKFTIKNEQIKDIYSGYFTFLILTKSGKVYSLAEYRDIDYNFDYVDVEIPFKDPEKSSFEELRKVTFFEDNQLVVKSIAMGNKSNYFLCQSGKLYANGSNLRGQIGNGTYVDQQLPVLIRNDVLRVFSGIYSSSFFFTTKDNKLFACGENQIGQLGIGNYEEQNSPQSIPNWKGSDNVDLQVGEYHSLLITKEVGGVFSCGNGICNGHGIDTSNFQQLSTFKETKARQIEVGELHSLLLTNENELYGWGFNEKTNNSPINDYSKEEWRIPKKINLPNLIINDDTPLKISCTSSASFIYNPILFNNLILYQDFKLFFKNQKFADSFLLAVNKNKKIKIPIHKLIIELRTGKKLNFIQRVINEKKYSKKVIILFLNWIYYDKIQINRKNPPITNPLINLFDSLKLTFPPKNSLQDDLLKLYNDQDSKDFFILVLKETKKDIAIVKSIENDNSNINKKKEQIQEMEDKKKGAKILKNEKNVDPLIIQKVSKDIKIINRNVKNYKNGNIEIVKSKKIDSTSEEKYDQIPVHKLILLIRSGLFRGLFEFSEKEKNLNQIQDYSKKSKQSMEILIKYFYTNKIESQVDIDQQTIIEELKDSIEFYQLNKNSNFINELNKNFKF</sequence>
<dbReference type="Gene3D" id="2.130.10.30">
    <property type="entry name" value="Regulator of chromosome condensation 1/beta-lactamase-inhibitor protein II"/>
    <property type="match status" value="1"/>
</dbReference>
<dbReference type="SUPFAM" id="SSF50985">
    <property type="entry name" value="RCC1/BLIP-II"/>
    <property type="match status" value="1"/>
</dbReference>
<dbReference type="GO" id="GO:0005085">
    <property type="term" value="F:guanyl-nucleotide exchange factor activity"/>
    <property type="evidence" value="ECO:0007669"/>
    <property type="project" value="TreeGrafter"/>
</dbReference>
<organism evidence="4 5">
    <name type="scientific">Anaeramoeba flamelloides</name>
    <dbReference type="NCBI Taxonomy" id="1746091"/>
    <lineage>
        <taxon>Eukaryota</taxon>
        <taxon>Metamonada</taxon>
        <taxon>Anaeramoebidae</taxon>
        <taxon>Anaeramoeba</taxon>
    </lineage>
</organism>
<evidence type="ECO:0000313" key="5">
    <source>
        <dbReference type="Proteomes" id="UP001146793"/>
    </source>
</evidence>
<dbReference type="InterPro" id="IPR051553">
    <property type="entry name" value="Ran_GTPase-activating"/>
</dbReference>
<dbReference type="PANTHER" id="PTHR45982:SF1">
    <property type="entry name" value="REGULATOR OF CHROMOSOME CONDENSATION"/>
    <property type="match status" value="1"/>
</dbReference>
<comment type="caution">
    <text evidence="4">The sequence shown here is derived from an EMBL/GenBank/DDBJ whole genome shotgun (WGS) entry which is preliminary data.</text>
</comment>
<dbReference type="AlphaFoldDB" id="A0AAV7ZYI9"/>
<dbReference type="InterPro" id="IPR009091">
    <property type="entry name" value="RCC1/BLIP-II"/>
</dbReference>
<accession>A0AAV7ZYI9</accession>
<keyword evidence="2" id="KW-0175">Coiled coil</keyword>
<dbReference type="PROSITE" id="PS50012">
    <property type="entry name" value="RCC1_3"/>
    <property type="match status" value="2"/>
</dbReference>
<dbReference type="PROSITE" id="PS50097">
    <property type="entry name" value="BTB"/>
    <property type="match status" value="1"/>
</dbReference>
<gene>
    <name evidence="4" type="ORF">M0812_07270</name>
</gene>
<evidence type="ECO:0000259" key="3">
    <source>
        <dbReference type="PROSITE" id="PS50097"/>
    </source>
</evidence>
<feature type="repeat" description="RCC1" evidence="1">
    <location>
        <begin position="208"/>
        <end position="259"/>
    </location>
</feature>
<name>A0AAV7ZYI9_9EUKA</name>
<dbReference type="Gene3D" id="3.30.710.10">
    <property type="entry name" value="Potassium Channel Kv1.1, Chain A"/>
    <property type="match status" value="1"/>
</dbReference>
<feature type="domain" description="BTB" evidence="3">
    <location>
        <begin position="579"/>
        <end position="647"/>
    </location>
</feature>
<dbReference type="GO" id="GO:0005737">
    <property type="term" value="C:cytoplasm"/>
    <property type="evidence" value="ECO:0007669"/>
    <property type="project" value="TreeGrafter"/>
</dbReference>
<dbReference type="Pfam" id="PF00651">
    <property type="entry name" value="BTB"/>
    <property type="match status" value="1"/>
</dbReference>
<evidence type="ECO:0000313" key="4">
    <source>
        <dbReference type="EMBL" id="KAJ3447053.1"/>
    </source>
</evidence>
<dbReference type="Proteomes" id="UP001146793">
    <property type="component" value="Unassembled WGS sequence"/>
</dbReference>
<dbReference type="SUPFAM" id="SSF54695">
    <property type="entry name" value="POZ domain"/>
    <property type="match status" value="1"/>
</dbReference>
<dbReference type="InterPro" id="IPR000210">
    <property type="entry name" value="BTB/POZ_dom"/>
</dbReference>
<dbReference type="PANTHER" id="PTHR45982">
    <property type="entry name" value="REGULATOR OF CHROMOSOME CONDENSATION"/>
    <property type="match status" value="1"/>
</dbReference>
<evidence type="ECO:0000256" key="2">
    <source>
        <dbReference type="SAM" id="Coils"/>
    </source>
</evidence>
<dbReference type="Pfam" id="PF00415">
    <property type="entry name" value="RCC1"/>
    <property type="match status" value="1"/>
</dbReference>
<feature type="coiled-coil region" evidence="2">
    <location>
        <begin position="508"/>
        <end position="541"/>
    </location>
</feature>
<protein>
    <submittedName>
        <fullName evidence="4">Btk-binding protein-related</fullName>
    </submittedName>
</protein>
<dbReference type="EMBL" id="JANTQA010000016">
    <property type="protein sequence ID" value="KAJ3447053.1"/>
    <property type="molecule type" value="Genomic_DNA"/>
</dbReference>
<feature type="repeat" description="RCC1" evidence="1">
    <location>
        <begin position="158"/>
        <end position="205"/>
    </location>
</feature>
<dbReference type="CDD" id="cd18186">
    <property type="entry name" value="BTB_POZ_ZBTB_KLHL-like"/>
    <property type="match status" value="1"/>
</dbReference>
<dbReference type="InterPro" id="IPR011333">
    <property type="entry name" value="SKP1/BTB/POZ_sf"/>
</dbReference>
<dbReference type="InterPro" id="IPR000408">
    <property type="entry name" value="Reg_chr_condens"/>
</dbReference>